<dbReference type="Pfam" id="PF13895">
    <property type="entry name" value="Ig_2"/>
    <property type="match status" value="1"/>
</dbReference>
<reference evidence="2" key="3">
    <citation type="submission" date="2025-09" db="UniProtKB">
        <authorList>
            <consortium name="Ensembl"/>
        </authorList>
    </citation>
    <scope>IDENTIFICATION</scope>
</reference>
<evidence type="ECO:0000259" key="1">
    <source>
        <dbReference type="PROSITE" id="PS50835"/>
    </source>
</evidence>
<dbReference type="InParanoid" id="A0A665UVQ1"/>
<name>A0A665UVQ1_ECHNA</name>
<dbReference type="PANTHER" id="PTHR46013">
    <property type="entry name" value="VASCULAR CELL ADHESION MOLECULE 1"/>
    <property type="match status" value="1"/>
</dbReference>
<dbReference type="SUPFAM" id="SSF48726">
    <property type="entry name" value="Immunoglobulin"/>
    <property type="match status" value="1"/>
</dbReference>
<dbReference type="PANTHER" id="PTHR46013:SF7">
    <property type="entry name" value="IG-LIKE DOMAIN-CONTAINING PROTEIN"/>
    <property type="match status" value="1"/>
</dbReference>
<organism evidence="2 3">
    <name type="scientific">Echeneis naucrates</name>
    <name type="common">Live sharksucker</name>
    <dbReference type="NCBI Taxonomy" id="173247"/>
    <lineage>
        <taxon>Eukaryota</taxon>
        <taxon>Metazoa</taxon>
        <taxon>Chordata</taxon>
        <taxon>Craniata</taxon>
        <taxon>Vertebrata</taxon>
        <taxon>Euteleostomi</taxon>
        <taxon>Actinopterygii</taxon>
        <taxon>Neopterygii</taxon>
        <taxon>Teleostei</taxon>
        <taxon>Neoteleostei</taxon>
        <taxon>Acanthomorphata</taxon>
        <taxon>Carangaria</taxon>
        <taxon>Carangiformes</taxon>
        <taxon>Echeneidae</taxon>
        <taxon>Echeneis</taxon>
    </lineage>
</organism>
<evidence type="ECO:0000313" key="3">
    <source>
        <dbReference type="Proteomes" id="UP000472264"/>
    </source>
</evidence>
<accession>A0A665UVQ1</accession>
<keyword evidence="3" id="KW-1185">Reference proteome</keyword>
<dbReference type="InterPro" id="IPR003598">
    <property type="entry name" value="Ig_sub2"/>
</dbReference>
<dbReference type="Ensembl" id="ENSENLT00000024181.1">
    <property type="protein sequence ID" value="ENSENLP00000023405.1"/>
    <property type="gene ID" value="ENSENLG00000010611.1"/>
</dbReference>
<dbReference type="Proteomes" id="UP000472264">
    <property type="component" value="Chromosome 6"/>
</dbReference>
<proteinExistence type="predicted"/>
<dbReference type="InterPro" id="IPR007110">
    <property type="entry name" value="Ig-like_dom"/>
</dbReference>
<dbReference type="InterPro" id="IPR013783">
    <property type="entry name" value="Ig-like_fold"/>
</dbReference>
<protein>
    <recommendedName>
        <fullName evidence="1">Ig-like domain-containing protein</fullName>
    </recommendedName>
</protein>
<reference evidence="2" key="2">
    <citation type="submission" date="2025-08" db="UniProtKB">
        <authorList>
            <consortium name="Ensembl"/>
        </authorList>
    </citation>
    <scope>IDENTIFICATION</scope>
</reference>
<feature type="domain" description="Ig-like" evidence="1">
    <location>
        <begin position="36"/>
        <end position="119"/>
    </location>
</feature>
<dbReference type="InterPro" id="IPR036179">
    <property type="entry name" value="Ig-like_dom_sf"/>
</dbReference>
<dbReference type="SMART" id="SM00408">
    <property type="entry name" value="IGc2"/>
    <property type="match status" value="1"/>
</dbReference>
<dbReference type="InterPro" id="IPR003599">
    <property type="entry name" value="Ig_sub"/>
</dbReference>
<sequence length="125" mass="13646">MFSENPCRLTFEKPTLTAPGPISLTCSTSNLCPSDPQIQDLTQIPPKPFTTPNSSQGESVTLTCSAKGNPEPQISWFKGETQLSSEAKWTITSINDSQSGEYYCKAENTHGIVRSEPVFINVTCE</sequence>
<dbReference type="AlphaFoldDB" id="A0A665UVQ1"/>
<dbReference type="Gene3D" id="2.60.40.10">
    <property type="entry name" value="Immunoglobulins"/>
    <property type="match status" value="1"/>
</dbReference>
<reference evidence="2" key="1">
    <citation type="submission" date="2021-04" db="EMBL/GenBank/DDBJ databases">
        <authorList>
            <consortium name="Wellcome Sanger Institute Data Sharing"/>
        </authorList>
    </citation>
    <scope>NUCLEOTIDE SEQUENCE [LARGE SCALE GENOMIC DNA]</scope>
</reference>
<evidence type="ECO:0000313" key="2">
    <source>
        <dbReference type="Ensembl" id="ENSENLP00000023405.1"/>
    </source>
</evidence>
<dbReference type="PROSITE" id="PS50835">
    <property type="entry name" value="IG_LIKE"/>
    <property type="match status" value="1"/>
</dbReference>
<dbReference type="CDD" id="cd00096">
    <property type="entry name" value="Ig"/>
    <property type="match status" value="1"/>
</dbReference>
<dbReference type="SMART" id="SM00409">
    <property type="entry name" value="IG"/>
    <property type="match status" value="1"/>
</dbReference>